<comment type="caution">
    <text evidence="3">The sequence shown here is derived from an EMBL/GenBank/DDBJ whole genome shotgun (WGS) entry which is preliminary data.</text>
</comment>
<dbReference type="AlphaFoldDB" id="A0A0F2MDB1"/>
<accession>A0A0F2MDB1</accession>
<evidence type="ECO:0000259" key="2">
    <source>
        <dbReference type="Pfam" id="PF13649"/>
    </source>
</evidence>
<feature type="region of interest" description="Disordered" evidence="1">
    <location>
        <begin position="169"/>
        <end position="323"/>
    </location>
</feature>
<dbReference type="VEuPathDB" id="FungiDB:SPSK_07081"/>
<dbReference type="PANTHER" id="PTHR24330">
    <property type="entry name" value="HOMEOBOX PROTEIN BARH-LIKE"/>
    <property type="match status" value="1"/>
</dbReference>
<dbReference type="InterPro" id="IPR029063">
    <property type="entry name" value="SAM-dependent_MTases_sf"/>
</dbReference>
<sequence length="812" mass="91013">MEYLGYVAANNPPPNYYLRRAPPPQPPQNPTPTTVTSTTGTFPLSGGQPRTNSSNSSRSRSSHETGPPAFLGATTFTRHENQSHPSPVSIQGDQLQDRYQQPQLPPPYKASPIGNHHKELPPTPAPSALIGGLDFDVTLQSPLHTAVTIDGATHLLATPVTSSIVLPLDHSPARSSYPSQAVGTAQSMRSAHLRTVATPKRKIQKFQKSSLQERTLTEHGQQPYRRGKIGHQQQEQPQYHQQRQQQQQQQQQQQEGQLEQQREYRRQQRQNQEQDQDQNQDLEQDQEQLHGQYRRNLRDKDQRPNSRRHRHRELGHPYEYEHEHLRNRNYALESKQNRAPGDPQKQPRQQKISSTSVVPGPNALYSESITKSFARNDNNYRTSGFATLGPKTMLPSEPPSSADGGGSSSQSLLSTAFDQTKPFLIRNGRTYLSDPSLPYPLPVDLEELHRQSLRSLLLFQLFGGPVCSPSFANRPPTRVLEVGCGSAFWSIMCNQYYARQGHRGISFSGIDIAPIGLGAKGPDDIGLTNQSVSGKEKGQMNWRFVQHDVRRLPWPFEVEEFDLIMIKDVSLAMRSDTYQLVFDECIRLLQPGGTLEVWDSDHAIRLLRPHIPSVPATPSSQEEDDYNSAMTAGAYVLTPNTPLSAPLNSYIVEYNAWLVKALESRSLPFAQCALAGALFLQEAESLTNVSSRRLAVPLSEMRWEREGVGGVVTKDGKPYIETKNVPKAKGQSRDLEPGIKTITPAQTALRRTALLTVVQLIQSLEPILREVSGKSQDEWDGWSGKMVNDLMRENGTFWGECLEVGAWWAQKR</sequence>
<feature type="compositionally biased region" description="Low complexity" evidence="1">
    <location>
        <begin position="31"/>
        <end position="43"/>
    </location>
</feature>
<evidence type="ECO:0000313" key="3">
    <source>
        <dbReference type="EMBL" id="KJR87632.1"/>
    </source>
</evidence>
<feature type="domain" description="Methyltransferase" evidence="2">
    <location>
        <begin position="479"/>
        <end position="593"/>
    </location>
</feature>
<reference evidence="3 4" key="2">
    <citation type="journal article" date="2015" name="Eukaryot. Cell">
        <title>Asexual propagation of a virulent clone complex in a human and feline outbreak of sporotrichosis.</title>
        <authorList>
            <person name="Teixeira Mde M."/>
            <person name="Rodrigues A.M."/>
            <person name="Tsui C.K."/>
            <person name="de Almeida L.G."/>
            <person name="Van Diepeningen A.D."/>
            <person name="van den Ende B.G."/>
            <person name="Fernandes G.F."/>
            <person name="Kano R."/>
            <person name="Hamelin R.C."/>
            <person name="Lopes-Bezerra L.M."/>
            <person name="Vasconcelos A.T."/>
            <person name="de Hoog S."/>
            <person name="de Camargo Z.P."/>
            <person name="Felipe M.S."/>
        </authorList>
    </citation>
    <scope>NUCLEOTIDE SEQUENCE [LARGE SCALE GENOMIC DNA]</scope>
    <source>
        <strain evidence="3 4">1099-18</strain>
    </source>
</reference>
<dbReference type="EMBL" id="AXCR01000004">
    <property type="protein sequence ID" value="KJR87632.1"/>
    <property type="molecule type" value="Genomic_DNA"/>
</dbReference>
<feature type="compositionally biased region" description="Pro residues" evidence="1">
    <location>
        <begin position="11"/>
        <end position="30"/>
    </location>
</feature>
<feature type="region of interest" description="Disordered" evidence="1">
    <location>
        <begin position="384"/>
        <end position="412"/>
    </location>
</feature>
<organism evidence="3 4">
    <name type="scientific">Sporothrix schenckii 1099-18</name>
    <dbReference type="NCBI Taxonomy" id="1397361"/>
    <lineage>
        <taxon>Eukaryota</taxon>
        <taxon>Fungi</taxon>
        <taxon>Dikarya</taxon>
        <taxon>Ascomycota</taxon>
        <taxon>Pezizomycotina</taxon>
        <taxon>Sordariomycetes</taxon>
        <taxon>Sordariomycetidae</taxon>
        <taxon>Ophiostomatales</taxon>
        <taxon>Ophiostomataceae</taxon>
        <taxon>Sporothrix</taxon>
    </lineage>
</organism>
<feature type="compositionally biased region" description="Polar residues" evidence="1">
    <location>
        <begin position="173"/>
        <end position="189"/>
    </location>
</feature>
<dbReference type="KEGG" id="ssck:SPSK_07081"/>
<feature type="region of interest" description="Disordered" evidence="1">
    <location>
        <begin position="335"/>
        <end position="363"/>
    </location>
</feature>
<dbReference type="Proteomes" id="UP000033710">
    <property type="component" value="Unassembled WGS sequence"/>
</dbReference>
<dbReference type="InterPro" id="IPR041698">
    <property type="entry name" value="Methyltransf_25"/>
</dbReference>
<dbReference type="SUPFAM" id="SSF53335">
    <property type="entry name" value="S-adenosyl-L-methionine-dependent methyltransferases"/>
    <property type="match status" value="1"/>
</dbReference>
<name>A0A0F2MDB1_SPOSC</name>
<dbReference type="Pfam" id="PF13649">
    <property type="entry name" value="Methyltransf_25"/>
    <property type="match status" value="1"/>
</dbReference>
<evidence type="ECO:0000256" key="1">
    <source>
        <dbReference type="SAM" id="MobiDB-lite"/>
    </source>
</evidence>
<feature type="compositionally biased region" description="Low complexity" evidence="1">
    <location>
        <begin position="232"/>
        <end position="259"/>
    </location>
</feature>
<dbReference type="InterPro" id="IPR052145">
    <property type="entry name" value="Mediator/Homeobox_domain"/>
</dbReference>
<feature type="compositionally biased region" description="Polar residues" evidence="1">
    <location>
        <begin position="206"/>
        <end position="220"/>
    </location>
</feature>
<dbReference type="PANTHER" id="PTHR24330:SF19">
    <property type="entry name" value="MEDIATOR OF RNA POLYMERASE II TRANSCRIPTION SUBUNIT 29"/>
    <property type="match status" value="1"/>
</dbReference>
<gene>
    <name evidence="3" type="ORF">SPSK_07081</name>
</gene>
<dbReference type="Gene3D" id="3.40.50.150">
    <property type="entry name" value="Vaccinia Virus protein VP39"/>
    <property type="match status" value="1"/>
</dbReference>
<dbReference type="RefSeq" id="XP_016590308.1">
    <property type="nucleotide sequence ID" value="XM_016733750.1"/>
</dbReference>
<dbReference type="GeneID" id="27669027"/>
<evidence type="ECO:0000313" key="4">
    <source>
        <dbReference type="Proteomes" id="UP000033710"/>
    </source>
</evidence>
<feature type="compositionally biased region" description="Basic and acidic residues" evidence="1">
    <location>
        <begin position="314"/>
        <end position="323"/>
    </location>
</feature>
<feature type="region of interest" description="Disordered" evidence="1">
    <location>
        <begin position="1"/>
        <end position="72"/>
    </location>
</feature>
<protein>
    <recommendedName>
        <fullName evidence="2">Methyltransferase domain-containing protein</fullName>
    </recommendedName>
</protein>
<feature type="compositionally biased region" description="Acidic residues" evidence="1">
    <location>
        <begin position="274"/>
        <end position="286"/>
    </location>
</feature>
<feature type="compositionally biased region" description="Polar residues" evidence="1">
    <location>
        <begin position="346"/>
        <end position="357"/>
    </location>
</feature>
<dbReference type="CDD" id="cd02440">
    <property type="entry name" value="AdoMet_MTases"/>
    <property type="match status" value="1"/>
</dbReference>
<dbReference type="OrthoDB" id="2013972at2759"/>
<reference evidence="3 4" key="1">
    <citation type="journal article" date="2014" name="BMC Genomics">
        <title>Comparative genomics of the major fungal agents of human and animal Sporotrichosis: Sporothrix schenckii and Sporothrix brasiliensis.</title>
        <authorList>
            <person name="Teixeira M.M."/>
            <person name="de Almeida L.G."/>
            <person name="Kubitschek-Barreira P."/>
            <person name="Alves F.L."/>
            <person name="Kioshima E.S."/>
            <person name="Abadio A.K."/>
            <person name="Fernandes L."/>
            <person name="Derengowski L.S."/>
            <person name="Ferreira K.S."/>
            <person name="Souza R.C."/>
            <person name="Ruiz J.C."/>
            <person name="de Andrade N.C."/>
            <person name="Paes H.C."/>
            <person name="Nicola A.M."/>
            <person name="Albuquerque P."/>
            <person name="Gerber A.L."/>
            <person name="Martins V.P."/>
            <person name="Peconick L.D."/>
            <person name="Neto A.V."/>
            <person name="Chaucanez C.B."/>
            <person name="Silva P.A."/>
            <person name="Cunha O.L."/>
            <person name="de Oliveira F.F."/>
            <person name="dos Santos T.C."/>
            <person name="Barros A.L."/>
            <person name="Soares M.A."/>
            <person name="de Oliveira L.M."/>
            <person name="Marini M.M."/>
            <person name="Villalobos-Duno H."/>
            <person name="Cunha M.M."/>
            <person name="de Hoog S."/>
            <person name="da Silveira J.F."/>
            <person name="Henrissat B."/>
            <person name="Nino-Vega G.A."/>
            <person name="Cisalpino P.S."/>
            <person name="Mora-Montes H.M."/>
            <person name="Almeida S.R."/>
            <person name="Stajich J.E."/>
            <person name="Lopes-Bezerra L.M."/>
            <person name="Vasconcelos A.T."/>
            <person name="Felipe M.S."/>
        </authorList>
    </citation>
    <scope>NUCLEOTIDE SEQUENCE [LARGE SCALE GENOMIC DNA]</scope>
    <source>
        <strain evidence="3 4">1099-18</strain>
    </source>
</reference>
<proteinExistence type="predicted"/>